<accession>A0A6G1L2Y0</accession>
<name>A0A6G1L2Y0_9PEZI</name>
<proteinExistence type="predicted"/>
<protein>
    <submittedName>
        <fullName evidence="1">Uncharacterized protein</fullName>
    </submittedName>
</protein>
<dbReference type="Proteomes" id="UP000799436">
    <property type="component" value="Unassembled WGS sequence"/>
</dbReference>
<gene>
    <name evidence="1" type="ORF">EJ03DRAFT_176186</name>
</gene>
<sequence>MPLQQAAIIPLLSSVTFQNIIRNLDILPPLPTFPPIPIITPRRPLRRRVRNSALTIQSDPLSAPYKTAATTSGSSRPWISTICARGSGRTVWTRSTERGLEHCVILAKDYSCGVASKVLRACMRVHGDVRSTIVVVRVFVVAHFGMWTSRISHSGCDICSRARCSGKGLDTV</sequence>
<evidence type="ECO:0000313" key="1">
    <source>
        <dbReference type="EMBL" id="KAF2766594.1"/>
    </source>
</evidence>
<keyword evidence="2" id="KW-1185">Reference proteome</keyword>
<reference evidence="1" key="1">
    <citation type="journal article" date="2020" name="Stud. Mycol.">
        <title>101 Dothideomycetes genomes: a test case for predicting lifestyles and emergence of pathogens.</title>
        <authorList>
            <person name="Haridas S."/>
            <person name="Albert R."/>
            <person name="Binder M."/>
            <person name="Bloem J."/>
            <person name="Labutti K."/>
            <person name="Salamov A."/>
            <person name="Andreopoulos B."/>
            <person name="Baker S."/>
            <person name="Barry K."/>
            <person name="Bills G."/>
            <person name="Bluhm B."/>
            <person name="Cannon C."/>
            <person name="Castanera R."/>
            <person name="Culley D."/>
            <person name="Daum C."/>
            <person name="Ezra D."/>
            <person name="Gonzalez J."/>
            <person name="Henrissat B."/>
            <person name="Kuo A."/>
            <person name="Liang C."/>
            <person name="Lipzen A."/>
            <person name="Lutzoni F."/>
            <person name="Magnuson J."/>
            <person name="Mondo S."/>
            <person name="Nolan M."/>
            <person name="Ohm R."/>
            <person name="Pangilinan J."/>
            <person name="Park H.-J."/>
            <person name="Ramirez L."/>
            <person name="Alfaro M."/>
            <person name="Sun H."/>
            <person name="Tritt A."/>
            <person name="Yoshinaga Y."/>
            <person name="Zwiers L.-H."/>
            <person name="Turgeon B."/>
            <person name="Goodwin S."/>
            <person name="Spatafora J."/>
            <person name="Crous P."/>
            <person name="Grigoriev I."/>
        </authorList>
    </citation>
    <scope>NUCLEOTIDE SEQUENCE</scope>
    <source>
        <strain evidence="1">CBS 116005</strain>
    </source>
</reference>
<dbReference type="EMBL" id="ML995869">
    <property type="protein sequence ID" value="KAF2766594.1"/>
    <property type="molecule type" value="Genomic_DNA"/>
</dbReference>
<organism evidence="1 2">
    <name type="scientific">Teratosphaeria nubilosa</name>
    <dbReference type="NCBI Taxonomy" id="161662"/>
    <lineage>
        <taxon>Eukaryota</taxon>
        <taxon>Fungi</taxon>
        <taxon>Dikarya</taxon>
        <taxon>Ascomycota</taxon>
        <taxon>Pezizomycotina</taxon>
        <taxon>Dothideomycetes</taxon>
        <taxon>Dothideomycetidae</taxon>
        <taxon>Mycosphaerellales</taxon>
        <taxon>Teratosphaeriaceae</taxon>
        <taxon>Teratosphaeria</taxon>
    </lineage>
</organism>
<evidence type="ECO:0000313" key="2">
    <source>
        <dbReference type="Proteomes" id="UP000799436"/>
    </source>
</evidence>
<dbReference type="AlphaFoldDB" id="A0A6G1L2Y0"/>